<dbReference type="RefSeq" id="WP_151648482.1">
    <property type="nucleotide sequence ID" value="NZ_WBVY01000007.1"/>
</dbReference>
<sequence length="119" mass="13006">MSPTPLSNWHFILDTMTKEVHGMGFPKGEIAGEKIRVTSPIRKFDGTNFTTHSGSQYYISGDGTLDPRIIAQAILGFWKDLLNQEAGIDEVVLLQTVLAISADELSKILLFKAEVAGNA</sequence>
<proteinExistence type="predicted"/>
<protein>
    <submittedName>
        <fullName evidence="1">Uncharacterized protein</fullName>
    </submittedName>
</protein>
<name>A0A7V8B0W1_9HYPH</name>
<accession>A0A7V8B0W1</accession>
<gene>
    <name evidence="1" type="ORF">F9K94_21750</name>
</gene>
<dbReference type="Proteomes" id="UP000460650">
    <property type="component" value="Unassembled WGS sequence"/>
</dbReference>
<reference evidence="1 2" key="1">
    <citation type="submission" date="2019-09" db="EMBL/GenBank/DDBJ databases">
        <title>Taxonomic organization of the family Brucellaceae based on a phylogenomic approach.</title>
        <authorList>
            <person name="Leclercq S."/>
            <person name="Cloeckaert A."/>
            <person name="Zygmunt M.S."/>
        </authorList>
    </citation>
    <scope>NUCLEOTIDE SEQUENCE [LARGE SCALE GENOMIC DNA]</scope>
    <source>
        <strain evidence="1 2">TA93</strain>
    </source>
</reference>
<dbReference type="EMBL" id="WBVY01000007">
    <property type="protein sequence ID" value="KAB2655179.1"/>
    <property type="molecule type" value="Genomic_DNA"/>
</dbReference>
<dbReference type="AlphaFoldDB" id="A0A7V8B0W1"/>
<comment type="caution">
    <text evidence="1">The sequence shown here is derived from an EMBL/GenBank/DDBJ whole genome shotgun (WGS) entry which is preliminary data.</text>
</comment>
<evidence type="ECO:0000313" key="1">
    <source>
        <dbReference type="EMBL" id="KAB2655179.1"/>
    </source>
</evidence>
<organism evidence="1 2">
    <name type="scientific">Brucella tritici</name>
    <dbReference type="NCBI Taxonomy" id="94626"/>
    <lineage>
        <taxon>Bacteria</taxon>
        <taxon>Pseudomonadati</taxon>
        <taxon>Pseudomonadota</taxon>
        <taxon>Alphaproteobacteria</taxon>
        <taxon>Hyphomicrobiales</taxon>
        <taxon>Brucellaceae</taxon>
        <taxon>Brucella/Ochrobactrum group</taxon>
        <taxon>Brucella</taxon>
    </lineage>
</organism>
<evidence type="ECO:0000313" key="2">
    <source>
        <dbReference type="Proteomes" id="UP000460650"/>
    </source>
</evidence>